<organism evidence="1 2">
    <name type="scientific">Aplysia californica</name>
    <name type="common">California sea hare</name>
    <dbReference type="NCBI Taxonomy" id="6500"/>
    <lineage>
        <taxon>Eukaryota</taxon>
        <taxon>Metazoa</taxon>
        <taxon>Spiralia</taxon>
        <taxon>Lophotrochozoa</taxon>
        <taxon>Mollusca</taxon>
        <taxon>Gastropoda</taxon>
        <taxon>Heterobranchia</taxon>
        <taxon>Euthyneura</taxon>
        <taxon>Tectipleura</taxon>
        <taxon>Aplysiida</taxon>
        <taxon>Aplysioidea</taxon>
        <taxon>Aplysiidae</taxon>
        <taxon>Aplysia</taxon>
    </lineage>
</organism>
<evidence type="ECO:0000313" key="2">
    <source>
        <dbReference type="RefSeq" id="XP_012938910.1"/>
    </source>
</evidence>
<accession>A0ABM1A1G6</accession>
<evidence type="ECO:0000313" key="1">
    <source>
        <dbReference type="Proteomes" id="UP000694888"/>
    </source>
</evidence>
<dbReference type="Proteomes" id="UP000694888">
    <property type="component" value="Unplaced"/>
</dbReference>
<gene>
    <name evidence="2" type="primary">LOC106011988</name>
</gene>
<protein>
    <submittedName>
        <fullName evidence="2">Uncharacterized protein LOC106011988</fullName>
    </submittedName>
</protein>
<sequence>MLAGRGSTSSSNSNISTTTRMSLEHLPDVVLGQILSYLHWKEKEWLLDVFPDVERVMRSPLAWPHFENDRAYAVEKLCMYIYFPMMVASELQVIRTYGRYFRSCTIWLHKLSSSDDKKEDDFSLLTAVGQHCTQLRAIHVIHPSDVSVSQLCDANDRYLRQIKTAALRKHGSFTLSLSRLFYTSIDTVESGILNYMSYLGEHCLVHTLVSLDFSHGLVFEGKVKVVHELRQCTNLCVLKCPIQCVNTSVVKSLSGGKLQALYLVSDDHTSHTDYREKLSLDWESICRGLSVSQRASLEVHYIFRNRTLSHEDMAHNPFVQSLVFDNLSSSISAVFLKKIADLYGHTLQTLAFCSHYWEFLMHFTDLEQIDNSFKYMATKCLRLTAFLSCLCLPSSALVNLAENSPALSTLRVFQENVRLATSDKPDRKFRHRMGRALGLSSWSMLRKGDNIYRVPRVDCRLLFANCFNEI</sequence>
<dbReference type="GeneID" id="106011988"/>
<proteinExistence type="predicted"/>
<dbReference type="RefSeq" id="XP_012938910.1">
    <property type="nucleotide sequence ID" value="XM_013083456.2"/>
</dbReference>
<keyword evidence="1" id="KW-1185">Reference proteome</keyword>
<name>A0ABM1A1G6_APLCA</name>
<reference evidence="2" key="1">
    <citation type="submission" date="2025-08" db="UniProtKB">
        <authorList>
            <consortium name="RefSeq"/>
        </authorList>
    </citation>
    <scope>IDENTIFICATION</scope>
</reference>